<feature type="compositionally biased region" description="Basic and acidic residues" evidence="1">
    <location>
        <begin position="77"/>
        <end position="101"/>
    </location>
</feature>
<accession>A0A6P4Z9L3</accession>
<evidence type="ECO:0000256" key="1">
    <source>
        <dbReference type="SAM" id="MobiDB-lite"/>
    </source>
</evidence>
<feature type="transmembrane region" description="Helical" evidence="2">
    <location>
        <begin position="397"/>
        <end position="416"/>
    </location>
</feature>
<name>A0A6P4Z9L3_BRABE</name>
<reference evidence="4" key="1">
    <citation type="submission" date="2025-08" db="UniProtKB">
        <authorList>
            <consortium name="RefSeq"/>
        </authorList>
    </citation>
    <scope>IDENTIFICATION</scope>
    <source>
        <tissue evidence="4">Gonad</tissue>
    </source>
</reference>
<feature type="compositionally biased region" description="Basic and acidic residues" evidence="1">
    <location>
        <begin position="496"/>
        <end position="509"/>
    </location>
</feature>
<keyword evidence="2" id="KW-0472">Membrane</keyword>
<dbReference type="GeneID" id="109476780"/>
<feature type="transmembrane region" description="Helical" evidence="2">
    <location>
        <begin position="436"/>
        <end position="457"/>
    </location>
</feature>
<organism evidence="3 4">
    <name type="scientific">Branchiostoma belcheri</name>
    <name type="common">Amphioxus</name>
    <dbReference type="NCBI Taxonomy" id="7741"/>
    <lineage>
        <taxon>Eukaryota</taxon>
        <taxon>Metazoa</taxon>
        <taxon>Chordata</taxon>
        <taxon>Cephalochordata</taxon>
        <taxon>Leptocardii</taxon>
        <taxon>Amphioxiformes</taxon>
        <taxon>Branchiostomatidae</taxon>
        <taxon>Branchiostoma</taxon>
    </lineage>
</organism>
<keyword evidence="2" id="KW-1133">Transmembrane helix</keyword>
<feature type="transmembrane region" description="Helical" evidence="2">
    <location>
        <begin position="224"/>
        <end position="244"/>
    </location>
</feature>
<feature type="transmembrane region" description="Helical" evidence="2">
    <location>
        <begin position="552"/>
        <end position="569"/>
    </location>
</feature>
<evidence type="ECO:0000313" key="4">
    <source>
        <dbReference type="RefSeq" id="XP_019633358.1"/>
    </source>
</evidence>
<dbReference type="AlphaFoldDB" id="A0A6P4Z9L3"/>
<dbReference type="Proteomes" id="UP000515135">
    <property type="component" value="Unplaced"/>
</dbReference>
<proteinExistence type="predicted"/>
<dbReference type="KEGG" id="bbel:109476780"/>
<protein>
    <submittedName>
        <fullName evidence="4">Uncharacterized protein LOC109476780</fullName>
    </submittedName>
</protein>
<feature type="transmembrane region" description="Helical" evidence="2">
    <location>
        <begin position="274"/>
        <end position="307"/>
    </location>
</feature>
<keyword evidence="2" id="KW-0812">Transmembrane</keyword>
<evidence type="ECO:0000313" key="3">
    <source>
        <dbReference type="Proteomes" id="UP000515135"/>
    </source>
</evidence>
<feature type="compositionally biased region" description="Basic and acidic residues" evidence="1">
    <location>
        <begin position="108"/>
        <end position="119"/>
    </location>
</feature>
<feature type="transmembrane region" description="Helical" evidence="2">
    <location>
        <begin position="589"/>
        <end position="614"/>
    </location>
</feature>
<feature type="compositionally biased region" description="Polar residues" evidence="1">
    <location>
        <begin position="125"/>
        <end position="134"/>
    </location>
</feature>
<feature type="transmembrane region" description="Helical" evidence="2">
    <location>
        <begin position="162"/>
        <end position="184"/>
    </location>
</feature>
<feature type="transmembrane region" description="Helical" evidence="2">
    <location>
        <begin position="319"/>
        <end position="338"/>
    </location>
</feature>
<feature type="region of interest" description="Disordered" evidence="1">
    <location>
        <begin position="482"/>
        <end position="509"/>
    </location>
</feature>
<evidence type="ECO:0000256" key="2">
    <source>
        <dbReference type="SAM" id="Phobius"/>
    </source>
</evidence>
<sequence length="675" mass="76840">MSVIGVTGTKENQKEAGGRGNEAFVDDEDILVSASTEQTDTSVISKQRHKRKDTNTSYQAADQSSEVTDVKVTVIDESDKSPDKEVDDTTHQGDTSQRSDDQSNVTSKTEKTTDHHDAGEEGDQQSHNTDTSCGPTADNRDPENGQKSSETPGLEKRFATHIIAVICLLLCISACIVDIVKIFLSVSCLWGLSPDVGDRNFTVHAKRNKNVTCDPYESQENIPYNLIDLLLSLQPIVVIVLWKYGDIAARIDKYEKKRLNKKAKKEQYYRRRRTGYFVMITISLFFLLHCIECATCSFSSSTIFFGTLVRAIPKKFCPWLSLLFHLVFPAYCLYCWYATKMACVLRRRADYIQKFIGERSSTIFDKHVRHPDVILSELNDNIFHDDWHSEVWENISFLMNIMMFFSATLVLLYTHVYVSEVRLTLGEWATHFMRLVAIATLSVTPYIHVAFACVRVTEAYSYITESMSSAFQESYSPHSVQESHENSLDISQEPDIEIHSPRTRKKSGDGQKMLERLEYLIQWQFLQSKVYKKCKDGLTSGILGTSYTTRSGVHLAALGVIFAMTWEVLDRFNDFDVERAMALGNTRQEAFIVTLFGVLAFLLWISVLSILLCYRLKPKMCDCTKCTCLAPHAVYRRLGLCILLTILYFVIMYVSFYLVVYQDNYCSSSSNPLFT</sequence>
<gene>
    <name evidence="4" type="primary">LOC109476780</name>
</gene>
<dbReference type="RefSeq" id="XP_019633358.1">
    <property type="nucleotide sequence ID" value="XM_019777799.1"/>
</dbReference>
<feature type="compositionally biased region" description="Polar residues" evidence="1">
    <location>
        <begin position="33"/>
        <end position="45"/>
    </location>
</feature>
<keyword evidence="3" id="KW-1185">Reference proteome</keyword>
<feature type="compositionally biased region" description="Polar residues" evidence="1">
    <location>
        <begin position="55"/>
        <end position="67"/>
    </location>
</feature>
<dbReference type="OrthoDB" id="10680228at2759"/>
<feature type="transmembrane region" description="Helical" evidence="2">
    <location>
        <begin position="635"/>
        <end position="660"/>
    </location>
</feature>
<feature type="region of interest" description="Disordered" evidence="1">
    <location>
        <begin position="1"/>
        <end position="152"/>
    </location>
</feature>